<feature type="chain" id="PRO_5018760789" description="Peptidase C1A papain C-terminal domain-containing protein" evidence="7">
    <location>
        <begin position="18"/>
        <end position="559"/>
    </location>
</feature>
<dbReference type="Proteomes" id="UP000014500">
    <property type="component" value="Unassembled WGS sequence"/>
</dbReference>
<dbReference type="PhylomeDB" id="T1INL7"/>
<evidence type="ECO:0000259" key="8">
    <source>
        <dbReference type="SMART" id="SM00645"/>
    </source>
</evidence>
<evidence type="ECO:0000256" key="5">
    <source>
        <dbReference type="ARBA" id="ARBA00023145"/>
    </source>
</evidence>
<keyword evidence="6" id="KW-1015">Disulfide bond</keyword>
<dbReference type="FunFam" id="3.90.70.10:FF:000087">
    <property type="entry name" value="Counting factor associated protein D"/>
    <property type="match status" value="1"/>
</dbReference>
<evidence type="ECO:0000256" key="2">
    <source>
        <dbReference type="ARBA" id="ARBA00022670"/>
    </source>
</evidence>
<feature type="domain" description="Peptidase C1A papain C-terminal" evidence="8">
    <location>
        <begin position="335"/>
        <end position="557"/>
    </location>
</feature>
<dbReference type="SMART" id="SM00645">
    <property type="entry name" value="Pept_C1"/>
    <property type="match status" value="1"/>
</dbReference>
<evidence type="ECO:0000256" key="6">
    <source>
        <dbReference type="ARBA" id="ARBA00023157"/>
    </source>
</evidence>
<dbReference type="InterPro" id="IPR013128">
    <property type="entry name" value="Peptidase_C1A"/>
</dbReference>
<dbReference type="InterPro" id="IPR038765">
    <property type="entry name" value="Papain-like_cys_pep_sf"/>
</dbReference>
<dbReference type="PRINTS" id="PR00705">
    <property type="entry name" value="PAPAIN"/>
</dbReference>
<keyword evidence="3" id="KW-0378">Hydrolase</keyword>
<comment type="similarity">
    <text evidence="1">Belongs to the peptidase C1 family.</text>
</comment>
<dbReference type="Pfam" id="PF00112">
    <property type="entry name" value="Peptidase_C1"/>
    <property type="match status" value="1"/>
</dbReference>
<dbReference type="CDD" id="cd02248">
    <property type="entry name" value="Peptidase_C1A"/>
    <property type="match status" value="1"/>
</dbReference>
<keyword evidence="2" id="KW-0645">Protease</keyword>
<keyword evidence="11" id="KW-1185">Reference proteome</keyword>
<proteinExistence type="inferred from homology"/>
<dbReference type="InterPro" id="IPR025660">
    <property type="entry name" value="Pept_his_AS"/>
</dbReference>
<dbReference type="PROSITE" id="PS00640">
    <property type="entry name" value="THIOL_PROTEASE_ASN"/>
    <property type="match status" value="1"/>
</dbReference>
<dbReference type="Pfam" id="PF08246">
    <property type="entry name" value="Inhibitor_I29"/>
    <property type="match status" value="1"/>
</dbReference>
<reference evidence="11" key="1">
    <citation type="submission" date="2011-05" db="EMBL/GenBank/DDBJ databases">
        <authorList>
            <person name="Richards S.R."/>
            <person name="Qu J."/>
            <person name="Jiang H."/>
            <person name="Jhangiani S.N."/>
            <person name="Agravi P."/>
            <person name="Goodspeed R."/>
            <person name="Gross S."/>
            <person name="Mandapat C."/>
            <person name="Jackson L."/>
            <person name="Mathew T."/>
            <person name="Pu L."/>
            <person name="Thornton R."/>
            <person name="Saada N."/>
            <person name="Wilczek-Boney K.B."/>
            <person name="Lee S."/>
            <person name="Kovar C."/>
            <person name="Wu Y."/>
            <person name="Scherer S.E."/>
            <person name="Worley K.C."/>
            <person name="Muzny D.M."/>
            <person name="Gibbs R."/>
        </authorList>
    </citation>
    <scope>NUCLEOTIDE SEQUENCE</scope>
    <source>
        <strain evidence="11">Brora</strain>
    </source>
</reference>
<dbReference type="InterPro" id="IPR000169">
    <property type="entry name" value="Pept_cys_AS"/>
</dbReference>
<organism evidence="10 11">
    <name type="scientific">Strigamia maritima</name>
    <name type="common">European centipede</name>
    <name type="synonym">Geophilus maritimus</name>
    <dbReference type="NCBI Taxonomy" id="126957"/>
    <lineage>
        <taxon>Eukaryota</taxon>
        <taxon>Metazoa</taxon>
        <taxon>Ecdysozoa</taxon>
        <taxon>Arthropoda</taxon>
        <taxon>Myriapoda</taxon>
        <taxon>Chilopoda</taxon>
        <taxon>Pleurostigmophora</taxon>
        <taxon>Geophilomorpha</taxon>
        <taxon>Linotaeniidae</taxon>
        <taxon>Strigamia</taxon>
    </lineage>
</organism>
<evidence type="ECO:0000313" key="10">
    <source>
        <dbReference type="EnsemblMetazoa" id="SMAR002600-PA"/>
    </source>
</evidence>
<reference evidence="10" key="2">
    <citation type="submission" date="2015-02" db="UniProtKB">
        <authorList>
            <consortium name="EnsemblMetazoa"/>
        </authorList>
    </citation>
    <scope>IDENTIFICATION</scope>
</reference>
<dbReference type="EnsemblMetazoa" id="SMAR002600-RA">
    <property type="protein sequence ID" value="SMAR002600-PA"/>
    <property type="gene ID" value="SMAR002600"/>
</dbReference>
<dbReference type="eggNOG" id="KOG1543">
    <property type="taxonomic scope" value="Eukaryota"/>
</dbReference>
<dbReference type="GO" id="GO:0008234">
    <property type="term" value="F:cysteine-type peptidase activity"/>
    <property type="evidence" value="ECO:0007669"/>
    <property type="project" value="UniProtKB-KW"/>
</dbReference>
<dbReference type="Gene3D" id="3.90.70.10">
    <property type="entry name" value="Cysteine proteinases"/>
    <property type="match status" value="1"/>
</dbReference>
<dbReference type="AlphaFoldDB" id="T1INL7"/>
<dbReference type="HOGENOM" id="CLU_012184_11_0_1"/>
<dbReference type="PROSITE" id="PS00139">
    <property type="entry name" value="THIOL_PROTEASE_CYS"/>
    <property type="match status" value="1"/>
</dbReference>
<sequence>MTLLILLPFLLISGSFSFSVSVTTIPTPTTTSTGPPPKPTIPAIYEAEGQILLPYAEIIEPFTAYFDGKNNKSRIDYYGGTVVTYQRADIKPYGVNQKLVYTSATERNCFQQNGTVNATATTQTVFPDLTQSNYTYEGPYTFNNQTYDIWKFLHRDSNGPDKLNTYRLWMTTGKNPLPARFQMMGANTVFGSHFDKYEVVYSKVQVLKTIDPKTFAVPTNYTCTGFPGPGKMLFNPMQEFINNDDSHVDESFAEFKDNHNRVYRSKTEHEERKNNFRHNLRFIHSTNRQGNSFTLAVNHLADRTDEEMRILRGKQRSNSEFNGGLPFPPHDVSDLPDSLDWRLYGAVTPVKDQAICGSCWSFGTTGTIEGAYFVHLLIQQTGHLVRLSQQALIDCSWKFGNNGCDGGEDFRAYQWIMNGTGLPLADSYGPYLGQDGICSDTSKTETVKITGYVNITSGDREALRAAMFSHGPISVSIDASHKTFGFYSSGVYYDPKCRNDEDGLDHSVLAVGFGIMNGERYWLVKNSWSTYWGNDGYVLMSQKNNNCGVATSATYVTFD</sequence>
<dbReference type="PANTHER" id="PTHR12411">
    <property type="entry name" value="CYSTEINE PROTEASE FAMILY C1-RELATED"/>
    <property type="match status" value="1"/>
</dbReference>
<dbReference type="STRING" id="126957.T1INL7"/>
<dbReference type="EMBL" id="JH431182">
    <property type="status" value="NOT_ANNOTATED_CDS"/>
    <property type="molecule type" value="Genomic_DNA"/>
</dbReference>
<dbReference type="OMA" id="WYYSEEN"/>
<feature type="domain" description="Cathepsin propeptide inhibitor" evidence="9">
    <location>
        <begin position="252"/>
        <end position="308"/>
    </location>
</feature>
<name>T1INL7_STRMM</name>
<evidence type="ECO:0008006" key="12">
    <source>
        <dbReference type="Google" id="ProtNLM"/>
    </source>
</evidence>
<evidence type="ECO:0000259" key="9">
    <source>
        <dbReference type="SMART" id="SM00848"/>
    </source>
</evidence>
<evidence type="ECO:0000256" key="7">
    <source>
        <dbReference type="SAM" id="SignalP"/>
    </source>
</evidence>
<dbReference type="SMART" id="SM00848">
    <property type="entry name" value="Inhibitor_I29"/>
    <property type="match status" value="1"/>
</dbReference>
<keyword evidence="4" id="KW-0788">Thiol protease</keyword>
<dbReference type="InterPro" id="IPR000668">
    <property type="entry name" value="Peptidase_C1A_C"/>
</dbReference>
<keyword evidence="5" id="KW-0865">Zymogen</keyword>
<dbReference type="SUPFAM" id="SSF54001">
    <property type="entry name" value="Cysteine proteinases"/>
    <property type="match status" value="1"/>
</dbReference>
<evidence type="ECO:0000313" key="11">
    <source>
        <dbReference type="Proteomes" id="UP000014500"/>
    </source>
</evidence>
<evidence type="ECO:0000256" key="4">
    <source>
        <dbReference type="ARBA" id="ARBA00022807"/>
    </source>
</evidence>
<dbReference type="GO" id="GO:0006508">
    <property type="term" value="P:proteolysis"/>
    <property type="evidence" value="ECO:0007669"/>
    <property type="project" value="UniProtKB-KW"/>
</dbReference>
<feature type="signal peptide" evidence="7">
    <location>
        <begin position="1"/>
        <end position="17"/>
    </location>
</feature>
<dbReference type="InterPro" id="IPR025661">
    <property type="entry name" value="Pept_asp_AS"/>
</dbReference>
<keyword evidence="7" id="KW-0732">Signal</keyword>
<dbReference type="InterPro" id="IPR039417">
    <property type="entry name" value="Peptidase_C1A_papain-like"/>
</dbReference>
<evidence type="ECO:0000256" key="1">
    <source>
        <dbReference type="ARBA" id="ARBA00008455"/>
    </source>
</evidence>
<dbReference type="PROSITE" id="PS00639">
    <property type="entry name" value="THIOL_PROTEASE_HIS"/>
    <property type="match status" value="1"/>
</dbReference>
<dbReference type="InterPro" id="IPR013201">
    <property type="entry name" value="Prot_inhib_I29"/>
</dbReference>
<protein>
    <recommendedName>
        <fullName evidence="12">Peptidase C1A papain C-terminal domain-containing protein</fullName>
    </recommendedName>
</protein>
<accession>T1INL7</accession>
<evidence type="ECO:0000256" key="3">
    <source>
        <dbReference type="ARBA" id="ARBA00022801"/>
    </source>
</evidence>